<evidence type="ECO:0000313" key="2">
    <source>
        <dbReference type="Proteomes" id="UP000234681"/>
    </source>
</evidence>
<name>A6JWV2_RAT</name>
<gene>
    <name evidence="1" type="ORF">rCG_32116</name>
</gene>
<protein>
    <submittedName>
        <fullName evidence="1">RCG32116</fullName>
    </submittedName>
</protein>
<proteinExistence type="predicted"/>
<dbReference type="AlphaFoldDB" id="A6JWV2"/>
<reference evidence="1 2" key="1">
    <citation type="submission" date="2005-09" db="EMBL/GenBank/DDBJ databases">
        <authorList>
            <person name="Mural R.J."/>
            <person name="Li P.W."/>
            <person name="Adams M.D."/>
            <person name="Amanatides P.G."/>
            <person name="Baden-Tillson H."/>
            <person name="Barnstead M."/>
            <person name="Chin S.H."/>
            <person name="Dew I."/>
            <person name="Evans C.A."/>
            <person name="Ferriera S."/>
            <person name="Flanigan M."/>
            <person name="Fosler C."/>
            <person name="Glodek A."/>
            <person name="Gu Z."/>
            <person name="Holt R.A."/>
            <person name="Jennings D."/>
            <person name="Kraft C.L."/>
            <person name="Lu F."/>
            <person name="Nguyen T."/>
            <person name="Nusskern D.R."/>
            <person name="Pfannkoch C.M."/>
            <person name="Sitter C."/>
            <person name="Sutton G.G."/>
            <person name="Venter J.C."/>
            <person name="Wang Z."/>
            <person name="Woodage T."/>
            <person name="Zheng X.H."/>
            <person name="Zhong F."/>
        </authorList>
    </citation>
    <scope>NUCLEOTIDE SEQUENCE [LARGE SCALE GENOMIC DNA]</scope>
    <source>
        <strain>BN</strain>
        <strain evidence="2">Sprague-Dawley</strain>
    </source>
</reference>
<dbReference type="Proteomes" id="UP000234681">
    <property type="component" value="Chromosome 3"/>
</dbReference>
<dbReference type="EMBL" id="CH474005">
    <property type="protein sequence ID" value="EDL96657.1"/>
    <property type="molecule type" value="Genomic_DNA"/>
</dbReference>
<evidence type="ECO:0000313" key="1">
    <source>
        <dbReference type="EMBL" id="EDL96657.1"/>
    </source>
</evidence>
<accession>A6JWV2</accession>
<sequence>MRREEEEREDAMGFPAPSLWSPLAGCCCYGNNSLRALAPPPLRGDRLGWRWLIKFQKHPQPSACKAWVAACAHQSQLLGVGVLGRLHLRWPLKSTTAVLSVS</sequence>
<organism evidence="1 2">
    <name type="scientific">Rattus norvegicus</name>
    <name type="common">Rat</name>
    <dbReference type="NCBI Taxonomy" id="10116"/>
    <lineage>
        <taxon>Eukaryota</taxon>
        <taxon>Metazoa</taxon>
        <taxon>Chordata</taxon>
        <taxon>Craniata</taxon>
        <taxon>Vertebrata</taxon>
        <taxon>Euteleostomi</taxon>
        <taxon>Mammalia</taxon>
        <taxon>Eutheria</taxon>
        <taxon>Euarchontoglires</taxon>
        <taxon>Glires</taxon>
        <taxon>Rodentia</taxon>
        <taxon>Myomorpha</taxon>
        <taxon>Muroidea</taxon>
        <taxon>Muridae</taxon>
        <taxon>Murinae</taxon>
        <taxon>Rattus</taxon>
    </lineage>
</organism>